<organism evidence="2">
    <name type="scientific">marine sediment metagenome</name>
    <dbReference type="NCBI Taxonomy" id="412755"/>
    <lineage>
        <taxon>unclassified sequences</taxon>
        <taxon>metagenomes</taxon>
        <taxon>ecological metagenomes</taxon>
    </lineage>
</organism>
<protein>
    <submittedName>
        <fullName evidence="2">Uncharacterized protein</fullName>
    </submittedName>
</protein>
<sequence>MVTERECTNRHWWIKWGFAVLVPLLVGGLTAVGFTYQHADNVSSEAKDAANEACTSVQIHTATAVAESRAVRGRLDAMGVRQQRMEDKADRILETVIEIKRMNGGG</sequence>
<evidence type="ECO:0000256" key="1">
    <source>
        <dbReference type="SAM" id="Phobius"/>
    </source>
</evidence>
<dbReference type="AlphaFoldDB" id="X0SC54"/>
<evidence type="ECO:0000313" key="2">
    <source>
        <dbReference type="EMBL" id="GAF78648.1"/>
    </source>
</evidence>
<name>X0SC54_9ZZZZ</name>
<proteinExistence type="predicted"/>
<gene>
    <name evidence="2" type="ORF">S01H1_13781</name>
</gene>
<keyword evidence="1" id="KW-1133">Transmembrane helix</keyword>
<dbReference type="EMBL" id="BARS01007124">
    <property type="protein sequence ID" value="GAF78648.1"/>
    <property type="molecule type" value="Genomic_DNA"/>
</dbReference>
<keyword evidence="1" id="KW-0812">Transmembrane</keyword>
<comment type="caution">
    <text evidence="2">The sequence shown here is derived from an EMBL/GenBank/DDBJ whole genome shotgun (WGS) entry which is preliminary data.</text>
</comment>
<feature type="transmembrane region" description="Helical" evidence="1">
    <location>
        <begin position="12"/>
        <end position="36"/>
    </location>
</feature>
<accession>X0SC54</accession>
<keyword evidence="1" id="KW-0472">Membrane</keyword>
<reference evidence="2" key="1">
    <citation type="journal article" date="2014" name="Front. Microbiol.">
        <title>High frequency of phylogenetically diverse reductive dehalogenase-homologous genes in deep subseafloor sedimentary metagenomes.</title>
        <authorList>
            <person name="Kawai M."/>
            <person name="Futagami T."/>
            <person name="Toyoda A."/>
            <person name="Takaki Y."/>
            <person name="Nishi S."/>
            <person name="Hori S."/>
            <person name="Arai W."/>
            <person name="Tsubouchi T."/>
            <person name="Morono Y."/>
            <person name="Uchiyama I."/>
            <person name="Ito T."/>
            <person name="Fujiyama A."/>
            <person name="Inagaki F."/>
            <person name="Takami H."/>
        </authorList>
    </citation>
    <scope>NUCLEOTIDE SEQUENCE</scope>
    <source>
        <strain evidence="2">Expedition CK06-06</strain>
    </source>
</reference>